<comment type="similarity">
    <text evidence="2">Belongs to the MYBBP1A family.</text>
</comment>
<keyword evidence="6" id="KW-1185">Reference proteome</keyword>
<dbReference type="GO" id="GO:0000182">
    <property type="term" value="F:rDNA binding"/>
    <property type="evidence" value="ECO:0007669"/>
    <property type="project" value="TreeGrafter"/>
</dbReference>
<name>A0A8E2E8E6_9PEZI</name>
<dbReference type="GO" id="GO:0006355">
    <property type="term" value="P:regulation of DNA-templated transcription"/>
    <property type="evidence" value="ECO:0007669"/>
    <property type="project" value="InterPro"/>
</dbReference>
<dbReference type="InterPro" id="IPR016024">
    <property type="entry name" value="ARM-type_fold"/>
</dbReference>
<dbReference type="AlphaFoldDB" id="A0A8E2E8E6"/>
<evidence type="ECO:0000313" key="5">
    <source>
        <dbReference type="EMBL" id="OCK79185.1"/>
    </source>
</evidence>
<evidence type="ECO:0000313" key="6">
    <source>
        <dbReference type="Proteomes" id="UP000250266"/>
    </source>
</evidence>
<evidence type="ECO:0008006" key="7">
    <source>
        <dbReference type="Google" id="ProtNLM"/>
    </source>
</evidence>
<dbReference type="Proteomes" id="UP000250266">
    <property type="component" value="Unassembled WGS sequence"/>
</dbReference>
<protein>
    <recommendedName>
        <fullName evidence="7">DNA polymerase V</fullName>
    </recommendedName>
</protein>
<sequence>MSRKRRQSIANDEVYQANSAPKKRRRQYTEADSKLAELYENLASEIKDVRMKAAKDIIQQLSPESGPSSEAVKKALIRLIRGLCSNRKAARFGFFVAFTEILRQLFSTEGNQIEGLDISVGSIIDLVTERTKPEARVSGQEKKDHSIGRIFGYKAIMQSSILVQPHTPTECWVKVLDHISKLACDIPWLREECGLILCDAVKSLESGKAHESYIQEIVQRLTSYNLARTPEGIAVWLTIRSSFSENVLPENIWHNKDPLCTKERRLLAKVLKENFHDIEPQDDSKKIKSGFAHSSPSFAWDVVLVTMLERTANPKEDAQRSEQSDFDKFWIQVVDDNLFSSSASLERKAWGFQILGKMVTAAPEWAIPGLFSPNLMRSLINHRNNSERFLHNAAMVPLKELQARVQKDPGIAASIVVALTSKNGTVKLDQLTKTKTLENILLLADDKALLKIVKHFHALILCPDNQEQTAADSYRRMIADILITLVKGYKGYQNNSTILPGKESWLRNIFVILVEFAFFVPNSSASRDTAPLPPISASSRIMFRERLSSCLAHLVAVTQPDQLSFPSMVVSIIRQRIESFKTLDIVFEADKTVLKMQRSTKENRNATANALILLYSLAILQVYNGDADAVSILSELDICYESIFGTQNSVRAEGFDILIEVLLSFLTKPSSLFRKLAEQVFTTFTADITSEGLRTLIEILEKGENLAGQQDLFDQGVDEVEDDDDDDLEDASDVEMVGISSADSTKDDSNHNSEEDEERDSDRNFSSDDDDDKENGQKDEELAKFDAMLAEALKTSGPADGATMADDTSDGEDMDDEEMMALEPHLARIFRERRNITSKKKEKKDARQAVINFKNRVLDLLLIYVKKQHANPLALQLILPLLRLVGNSTSKQVAEKSFGLLKEYFDACKGKELPRPDEGKELLETLKKIHLQAKTNGSKMHGNACSRSSIFIVKILVALDESNYERAVDVYSESQKQWYRNANSQVQPALFTEWINWSVNTRKSKKLS</sequence>
<feature type="compositionally biased region" description="Basic and acidic residues" evidence="4">
    <location>
        <begin position="744"/>
        <end position="753"/>
    </location>
</feature>
<dbReference type="EMBL" id="KV745018">
    <property type="protein sequence ID" value="OCK79185.1"/>
    <property type="molecule type" value="Genomic_DNA"/>
</dbReference>
<feature type="region of interest" description="Disordered" evidence="4">
    <location>
        <begin position="719"/>
        <end position="777"/>
    </location>
</feature>
<dbReference type="OrthoDB" id="342531at2759"/>
<dbReference type="SUPFAM" id="SSF48371">
    <property type="entry name" value="ARM repeat"/>
    <property type="match status" value="1"/>
</dbReference>
<feature type="region of interest" description="Disordered" evidence="4">
    <location>
        <begin position="1"/>
        <end position="28"/>
    </location>
</feature>
<evidence type="ECO:0000256" key="2">
    <source>
        <dbReference type="ARBA" id="ARBA00006809"/>
    </source>
</evidence>
<organism evidence="5 6">
    <name type="scientific">Lepidopterella palustris CBS 459.81</name>
    <dbReference type="NCBI Taxonomy" id="1314670"/>
    <lineage>
        <taxon>Eukaryota</taxon>
        <taxon>Fungi</taxon>
        <taxon>Dikarya</taxon>
        <taxon>Ascomycota</taxon>
        <taxon>Pezizomycotina</taxon>
        <taxon>Dothideomycetes</taxon>
        <taxon>Pleosporomycetidae</taxon>
        <taxon>Mytilinidiales</taxon>
        <taxon>Argynnaceae</taxon>
        <taxon>Lepidopterella</taxon>
    </lineage>
</organism>
<evidence type="ECO:0000256" key="4">
    <source>
        <dbReference type="SAM" id="MobiDB-lite"/>
    </source>
</evidence>
<accession>A0A8E2E8E6</accession>
<dbReference type="Pfam" id="PF04931">
    <property type="entry name" value="DNA_pol_phi"/>
    <property type="match status" value="1"/>
</dbReference>
<keyword evidence="3" id="KW-0539">Nucleus</keyword>
<proteinExistence type="inferred from homology"/>
<evidence type="ECO:0000256" key="3">
    <source>
        <dbReference type="ARBA" id="ARBA00023242"/>
    </source>
</evidence>
<dbReference type="InterPro" id="IPR007015">
    <property type="entry name" value="DNA_pol_V/MYBBP1A"/>
</dbReference>
<evidence type="ECO:0000256" key="1">
    <source>
        <dbReference type="ARBA" id="ARBA00004123"/>
    </source>
</evidence>
<dbReference type="PANTHER" id="PTHR13213:SF2">
    <property type="entry name" value="MYB-BINDING PROTEIN 1A"/>
    <property type="match status" value="1"/>
</dbReference>
<dbReference type="GO" id="GO:0005730">
    <property type="term" value="C:nucleolus"/>
    <property type="evidence" value="ECO:0007669"/>
    <property type="project" value="InterPro"/>
</dbReference>
<reference evidence="5 6" key="1">
    <citation type="journal article" date="2016" name="Nat. Commun.">
        <title>Ectomycorrhizal ecology is imprinted in the genome of the dominant symbiotic fungus Cenococcum geophilum.</title>
        <authorList>
            <consortium name="DOE Joint Genome Institute"/>
            <person name="Peter M."/>
            <person name="Kohler A."/>
            <person name="Ohm R.A."/>
            <person name="Kuo A."/>
            <person name="Krutzmann J."/>
            <person name="Morin E."/>
            <person name="Arend M."/>
            <person name="Barry K.W."/>
            <person name="Binder M."/>
            <person name="Choi C."/>
            <person name="Clum A."/>
            <person name="Copeland A."/>
            <person name="Grisel N."/>
            <person name="Haridas S."/>
            <person name="Kipfer T."/>
            <person name="LaButti K."/>
            <person name="Lindquist E."/>
            <person name="Lipzen A."/>
            <person name="Maire R."/>
            <person name="Meier B."/>
            <person name="Mihaltcheva S."/>
            <person name="Molinier V."/>
            <person name="Murat C."/>
            <person name="Poggeler S."/>
            <person name="Quandt C.A."/>
            <person name="Sperisen C."/>
            <person name="Tritt A."/>
            <person name="Tisserant E."/>
            <person name="Crous P.W."/>
            <person name="Henrissat B."/>
            <person name="Nehls U."/>
            <person name="Egli S."/>
            <person name="Spatafora J.W."/>
            <person name="Grigoriev I.V."/>
            <person name="Martin F.M."/>
        </authorList>
    </citation>
    <scope>NUCLEOTIDE SEQUENCE [LARGE SCALE GENOMIC DNA]</scope>
    <source>
        <strain evidence="5 6">CBS 459.81</strain>
    </source>
</reference>
<feature type="region of interest" description="Disordered" evidence="4">
    <location>
        <begin position="794"/>
        <end position="814"/>
    </location>
</feature>
<gene>
    <name evidence="5" type="ORF">K432DRAFT_300397</name>
</gene>
<feature type="compositionally biased region" description="Acidic residues" evidence="4">
    <location>
        <begin position="719"/>
        <end position="733"/>
    </location>
</feature>
<comment type="subcellular location">
    <subcellularLocation>
        <location evidence="1">Nucleus</location>
    </subcellularLocation>
</comment>
<dbReference type="PANTHER" id="PTHR13213">
    <property type="entry name" value="MYB-BINDING PROTEIN 1A FAMILY MEMBER"/>
    <property type="match status" value="1"/>
</dbReference>